<feature type="binding site" description="covalent" evidence="6">
    <location>
        <position position="46"/>
    </location>
    <ligand>
        <name>heme c</name>
        <dbReference type="ChEBI" id="CHEBI:61717"/>
    </ligand>
</feature>
<feature type="chain" id="PRO_5042610982" evidence="8">
    <location>
        <begin position="24"/>
        <end position="108"/>
    </location>
</feature>
<evidence type="ECO:0000256" key="5">
    <source>
        <dbReference type="ARBA" id="ARBA00023004"/>
    </source>
</evidence>
<dbReference type="PROSITE" id="PS51257">
    <property type="entry name" value="PROKAR_LIPOPROTEIN"/>
    <property type="match status" value="1"/>
</dbReference>
<feature type="binding site" description="axial binding residue" evidence="7">
    <location>
        <position position="85"/>
    </location>
    <ligand>
        <name>heme c</name>
        <dbReference type="ChEBI" id="CHEBI:61717"/>
    </ligand>
    <ligandPart>
        <name>Fe</name>
        <dbReference type="ChEBI" id="CHEBI:18248"/>
    </ligandPart>
</feature>
<reference evidence="10 11" key="1">
    <citation type="submission" date="2023-07" db="EMBL/GenBank/DDBJ databases">
        <title>Genomic Encyclopedia of Type Strains, Phase IV (KMG-IV): sequencing the most valuable type-strain genomes for metagenomic binning, comparative biology and taxonomic classification.</title>
        <authorList>
            <person name="Goeker M."/>
        </authorList>
    </citation>
    <scope>NUCLEOTIDE SEQUENCE [LARGE SCALE GENOMIC DNA]</scope>
    <source>
        <strain evidence="10 11">DSM 46876</strain>
    </source>
</reference>
<dbReference type="InterPro" id="IPR036909">
    <property type="entry name" value="Cyt_c-like_dom_sf"/>
</dbReference>
<dbReference type="Gene3D" id="1.10.760.10">
    <property type="entry name" value="Cytochrome c-like domain"/>
    <property type="match status" value="1"/>
</dbReference>
<accession>A0AAJ1WRH1</accession>
<evidence type="ECO:0000313" key="11">
    <source>
        <dbReference type="Proteomes" id="UP001238450"/>
    </source>
</evidence>
<dbReference type="Pfam" id="PF13442">
    <property type="entry name" value="Cytochrome_CBB3"/>
    <property type="match status" value="1"/>
</dbReference>
<dbReference type="InterPro" id="IPR009056">
    <property type="entry name" value="Cyt_c-like_dom"/>
</dbReference>
<organism evidence="10 11">
    <name type="scientific">Croceifilum oryzae</name>
    <dbReference type="NCBI Taxonomy" id="1553429"/>
    <lineage>
        <taxon>Bacteria</taxon>
        <taxon>Bacillati</taxon>
        <taxon>Bacillota</taxon>
        <taxon>Bacilli</taxon>
        <taxon>Bacillales</taxon>
        <taxon>Thermoactinomycetaceae</taxon>
        <taxon>Croceifilum</taxon>
    </lineage>
</organism>
<evidence type="ECO:0000256" key="2">
    <source>
        <dbReference type="ARBA" id="ARBA00022617"/>
    </source>
</evidence>
<feature type="binding site" description="axial binding residue" evidence="7">
    <location>
        <position position="50"/>
    </location>
    <ligand>
        <name>heme c</name>
        <dbReference type="ChEBI" id="CHEBI:61717"/>
    </ligand>
    <ligandPart>
        <name>Fe</name>
        <dbReference type="ChEBI" id="CHEBI:18248"/>
    </ligandPart>
</feature>
<evidence type="ECO:0000256" key="1">
    <source>
        <dbReference type="ARBA" id="ARBA00022448"/>
    </source>
</evidence>
<keyword evidence="3 7" id="KW-0479">Metal-binding</keyword>
<dbReference type="SUPFAM" id="SSF46626">
    <property type="entry name" value="Cytochrome c"/>
    <property type="match status" value="1"/>
</dbReference>
<evidence type="ECO:0000256" key="4">
    <source>
        <dbReference type="ARBA" id="ARBA00022982"/>
    </source>
</evidence>
<feature type="signal peptide" evidence="8">
    <location>
        <begin position="1"/>
        <end position="23"/>
    </location>
</feature>
<evidence type="ECO:0000256" key="7">
    <source>
        <dbReference type="PIRSR" id="PIRSR000025-2"/>
    </source>
</evidence>
<keyword evidence="8" id="KW-0732">Signal</keyword>
<dbReference type="GO" id="GO:0020037">
    <property type="term" value="F:heme binding"/>
    <property type="evidence" value="ECO:0007669"/>
    <property type="project" value="InterPro"/>
</dbReference>
<evidence type="ECO:0000256" key="3">
    <source>
        <dbReference type="ARBA" id="ARBA00022723"/>
    </source>
</evidence>
<feature type="domain" description="Cytochrome c" evidence="9">
    <location>
        <begin position="33"/>
        <end position="108"/>
    </location>
</feature>
<comment type="caution">
    <text evidence="10">The sequence shown here is derived from an EMBL/GenBank/DDBJ whole genome shotgun (WGS) entry which is preliminary data.</text>
</comment>
<sequence length="108" mass="11741">MKKGWIVVLICSFILLTACSGQTKSTTDAPPTVDAGSPEATYQKNCMNCHGMNLQGAIGPDLTKVGSKLSKEDIHKVLENGKGRMPAQKSYIKAEDLEKLSTWLSEKK</sequence>
<dbReference type="PIRSF" id="PIRSF000025">
    <property type="entry name" value="Cytc_Bsub_c550"/>
    <property type="match status" value="1"/>
</dbReference>
<keyword evidence="11" id="KW-1185">Reference proteome</keyword>
<keyword evidence="2 6" id="KW-0349">Heme</keyword>
<protein>
    <submittedName>
        <fullName evidence="10">Mono/diheme cytochrome c family protein</fullName>
    </submittedName>
</protein>
<dbReference type="RefSeq" id="WP_307254281.1">
    <property type="nucleotide sequence ID" value="NZ_JAUSUV010000013.1"/>
</dbReference>
<evidence type="ECO:0000259" key="9">
    <source>
        <dbReference type="PROSITE" id="PS51007"/>
    </source>
</evidence>
<dbReference type="GO" id="GO:0016020">
    <property type="term" value="C:membrane"/>
    <property type="evidence" value="ECO:0007669"/>
    <property type="project" value="InterPro"/>
</dbReference>
<dbReference type="InterPro" id="IPR051811">
    <property type="entry name" value="Cytochrome_c550/c551-like"/>
</dbReference>
<keyword evidence="1" id="KW-0813">Transport</keyword>
<feature type="binding site" description="covalent" evidence="6">
    <location>
        <position position="49"/>
    </location>
    <ligand>
        <name>heme c</name>
        <dbReference type="ChEBI" id="CHEBI:61717"/>
    </ligand>
</feature>
<dbReference type="Proteomes" id="UP001238450">
    <property type="component" value="Unassembled WGS sequence"/>
</dbReference>
<dbReference type="PANTHER" id="PTHR37823:SF4">
    <property type="entry name" value="MENAQUINOL-CYTOCHROME C REDUCTASE CYTOCHROME B_C SUBUNIT"/>
    <property type="match status" value="1"/>
</dbReference>
<dbReference type="PANTHER" id="PTHR37823">
    <property type="entry name" value="CYTOCHROME C-553-LIKE"/>
    <property type="match status" value="1"/>
</dbReference>
<evidence type="ECO:0000256" key="6">
    <source>
        <dbReference type="PIRSR" id="PIRSR000025-1"/>
    </source>
</evidence>
<evidence type="ECO:0000256" key="8">
    <source>
        <dbReference type="SAM" id="SignalP"/>
    </source>
</evidence>
<evidence type="ECO:0000313" key="10">
    <source>
        <dbReference type="EMBL" id="MDQ0418512.1"/>
    </source>
</evidence>
<gene>
    <name evidence="10" type="ORF">J2Z48_002715</name>
</gene>
<dbReference type="GO" id="GO:0009055">
    <property type="term" value="F:electron transfer activity"/>
    <property type="evidence" value="ECO:0007669"/>
    <property type="project" value="InterPro"/>
</dbReference>
<name>A0AAJ1WRH1_9BACL</name>
<dbReference type="AlphaFoldDB" id="A0AAJ1WRH1"/>
<dbReference type="PROSITE" id="PS51007">
    <property type="entry name" value="CYTC"/>
    <property type="match status" value="1"/>
</dbReference>
<dbReference type="GO" id="GO:0005506">
    <property type="term" value="F:iron ion binding"/>
    <property type="evidence" value="ECO:0007669"/>
    <property type="project" value="InterPro"/>
</dbReference>
<dbReference type="InterPro" id="IPR012218">
    <property type="entry name" value="Cyt_c_BACSU-c550-type"/>
</dbReference>
<proteinExistence type="predicted"/>
<keyword evidence="4" id="KW-0249">Electron transport</keyword>
<dbReference type="EMBL" id="JAUSUV010000013">
    <property type="protein sequence ID" value="MDQ0418512.1"/>
    <property type="molecule type" value="Genomic_DNA"/>
</dbReference>
<keyword evidence="5 7" id="KW-0408">Iron</keyword>
<comment type="PTM">
    <text evidence="6">Binds 1 heme c group covalently per subunit.</text>
</comment>